<sequence>MFVYYVSTTIFSFIRFLGPVYRLLVWLSVRQLQRELSQRIGESLSLSIAYKTYWPEVILIAERHPTRDWKPQFRFCIRRDMRGVVLDSLKFPGELRGRGLGRFCVRWLKKFCRWFGFAFIVLGSYPEAEGFWKKMKFTMLEYPEWSTYWK</sequence>
<keyword evidence="1" id="KW-1133">Transmembrane helix</keyword>
<dbReference type="Proteomes" id="UP000076268">
    <property type="component" value="Unassembled WGS sequence"/>
</dbReference>
<dbReference type="SUPFAM" id="SSF55729">
    <property type="entry name" value="Acyl-CoA N-acyltransferases (Nat)"/>
    <property type="match status" value="1"/>
</dbReference>
<dbReference type="STRING" id="1794912.AXX12_00955"/>
<organism evidence="2 3">
    <name type="scientific">Anaerosporomusa subterranea</name>
    <dbReference type="NCBI Taxonomy" id="1794912"/>
    <lineage>
        <taxon>Bacteria</taxon>
        <taxon>Bacillati</taxon>
        <taxon>Bacillota</taxon>
        <taxon>Negativicutes</taxon>
        <taxon>Acetonemataceae</taxon>
        <taxon>Anaerosporomusa</taxon>
    </lineage>
</organism>
<dbReference type="EMBL" id="LSGP01000001">
    <property type="protein sequence ID" value="KYZ78145.1"/>
    <property type="molecule type" value="Genomic_DNA"/>
</dbReference>
<gene>
    <name evidence="2" type="ORF">AXX12_00955</name>
</gene>
<protein>
    <recommendedName>
        <fullName evidence="4">N-acetyltransferase domain-containing protein</fullName>
    </recommendedName>
</protein>
<name>A0A154BW92_ANASB</name>
<evidence type="ECO:0000313" key="3">
    <source>
        <dbReference type="Proteomes" id="UP000076268"/>
    </source>
</evidence>
<keyword evidence="1" id="KW-0472">Membrane</keyword>
<dbReference type="RefSeq" id="WP_066236854.1">
    <property type="nucleotide sequence ID" value="NZ_LSGP01000001.1"/>
</dbReference>
<evidence type="ECO:0000256" key="1">
    <source>
        <dbReference type="SAM" id="Phobius"/>
    </source>
</evidence>
<dbReference type="AlphaFoldDB" id="A0A154BW92"/>
<dbReference type="OrthoDB" id="1796540at2"/>
<dbReference type="Gene3D" id="3.40.630.30">
    <property type="match status" value="1"/>
</dbReference>
<dbReference type="InterPro" id="IPR016181">
    <property type="entry name" value="Acyl_CoA_acyltransferase"/>
</dbReference>
<comment type="caution">
    <text evidence="2">The sequence shown here is derived from an EMBL/GenBank/DDBJ whole genome shotgun (WGS) entry which is preliminary data.</text>
</comment>
<keyword evidence="1" id="KW-0812">Transmembrane</keyword>
<accession>A0A154BW92</accession>
<proteinExistence type="predicted"/>
<keyword evidence="3" id="KW-1185">Reference proteome</keyword>
<evidence type="ECO:0008006" key="4">
    <source>
        <dbReference type="Google" id="ProtNLM"/>
    </source>
</evidence>
<evidence type="ECO:0000313" key="2">
    <source>
        <dbReference type="EMBL" id="KYZ78145.1"/>
    </source>
</evidence>
<reference evidence="2 3" key="1">
    <citation type="submission" date="2016-02" db="EMBL/GenBank/DDBJ databases">
        <title>Anaerosporomusa subterraneum gen. nov., sp. nov., a spore-forming obligate anaerobe isolated from saprolite.</title>
        <authorList>
            <person name="Choi J.K."/>
            <person name="Shah M."/>
            <person name="Yee N."/>
        </authorList>
    </citation>
    <scope>NUCLEOTIDE SEQUENCE [LARGE SCALE GENOMIC DNA]</scope>
    <source>
        <strain evidence="2 3">RU4</strain>
    </source>
</reference>
<feature type="transmembrane region" description="Helical" evidence="1">
    <location>
        <begin position="6"/>
        <end position="29"/>
    </location>
</feature>